<evidence type="ECO:0000313" key="1">
    <source>
        <dbReference type="EMBL" id="KAL0458309.1"/>
    </source>
</evidence>
<comment type="caution">
    <text evidence="1">The sequence shown here is derived from an EMBL/GenBank/DDBJ whole genome shotgun (WGS) entry which is preliminary data.</text>
</comment>
<protein>
    <submittedName>
        <fullName evidence="1">Uncharacterized protein</fullName>
    </submittedName>
</protein>
<name>A0AAW2XYT2_9LAMI</name>
<gene>
    <name evidence="1" type="ORF">Slati_0458100</name>
</gene>
<dbReference type="AlphaFoldDB" id="A0AAW2XYT2"/>
<proteinExistence type="predicted"/>
<reference evidence="1" key="1">
    <citation type="submission" date="2020-06" db="EMBL/GenBank/DDBJ databases">
        <authorList>
            <person name="Li T."/>
            <person name="Hu X."/>
            <person name="Zhang T."/>
            <person name="Song X."/>
            <person name="Zhang H."/>
            <person name="Dai N."/>
            <person name="Sheng W."/>
            <person name="Hou X."/>
            <person name="Wei L."/>
        </authorList>
    </citation>
    <scope>NUCLEOTIDE SEQUENCE</scope>
    <source>
        <strain evidence="1">KEN1</strain>
        <tissue evidence="1">Leaf</tissue>
    </source>
</reference>
<dbReference type="EMBL" id="JACGWN010000002">
    <property type="protein sequence ID" value="KAL0458309.1"/>
    <property type="molecule type" value="Genomic_DNA"/>
</dbReference>
<reference evidence="1" key="2">
    <citation type="journal article" date="2024" name="Plant">
        <title>Genomic evolution and insights into agronomic trait innovations of Sesamum species.</title>
        <authorList>
            <person name="Miao H."/>
            <person name="Wang L."/>
            <person name="Qu L."/>
            <person name="Liu H."/>
            <person name="Sun Y."/>
            <person name="Le M."/>
            <person name="Wang Q."/>
            <person name="Wei S."/>
            <person name="Zheng Y."/>
            <person name="Lin W."/>
            <person name="Duan Y."/>
            <person name="Cao H."/>
            <person name="Xiong S."/>
            <person name="Wang X."/>
            <person name="Wei L."/>
            <person name="Li C."/>
            <person name="Ma Q."/>
            <person name="Ju M."/>
            <person name="Zhao R."/>
            <person name="Li G."/>
            <person name="Mu C."/>
            <person name="Tian Q."/>
            <person name="Mei H."/>
            <person name="Zhang T."/>
            <person name="Gao T."/>
            <person name="Zhang H."/>
        </authorList>
    </citation>
    <scope>NUCLEOTIDE SEQUENCE</scope>
    <source>
        <strain evidence="1">KEN1</strain>
    </source>
</reference>
<organism evidence="1">
    <name type="scientific">Sesamum latifolium</name>
    <dbReference type="NCBI Taxonomy" id="2727402"/>
    <lineage>
        <taxon>Eukaryota</taxon>
        <taxon>Viridiplantae</taxon>
        <taxon>Streptophyta</taxon>
        <taxon>Embryophyta</taxon>
        <taxon>Tracheophyta</taxon>
        <taxon>Spermatophyta</taxon>
        <taxon>Magnoliopsida</taxon>
        <taxon>eudicotyledons</taxon>
        <taxon>Gunneridae</taxon>
        <taxon>Pentapetalae</taxon>
        <taxon>asterids</taxon>
        <taxon>lamiids</taxon>
        <taxon>Lamiales</taxon>
        <taxon>Pedaliaceae</taxon>
        <taxon>Sesamum</taxon>
    </lineage>
</organism>
<sequence>MLEEGCPMCGAAEEDVKHNMMLYSLGRQVWALSNLQWGLIQTIQGIRRAGLWGFFTGWMFRSSSFSCLFSGGCGNTAIKRHFKEERCRRIRFWQWQDVKSS</sequence>
<accession>A0AAW2XYT2</accession>